<dbReference type="Gene3D" id="2.60.120.330">
    <property type="entry name" value="B-lactam Antibiotic, Isopenicillin N Synthase, Chain"/>
    <property type="match status" value="1"/>
</dbReference>
<reference evidence="5 6" key="1">
    <citation type="journal article" date="2023" name="Plants (Basel)">
        <title>Bridging the Gap: Combining Genomics and Transcriptomics Approaches to Understand Stylosanthes scabra, an Orphan Legume from the Brazilian Caatinga.</title>
        <authorList>
            <person name="Ferreira-Neto J.R.C."/>
            <person name="da Silva M.D."/>
            <person name="Binneck E."/>
            <person name="de Melo N.F."/>
            <person name="da Silva R.H."/>
            <person name="de Melo A.L.T.M."/>
            <person name="Pandolfi V."/>
            <person name="Bustamante F.O."/>
            <person name="Brasileiro-Vidal A.C."/>
            <person name="Benko-Iseppon A.M."/>
        </authorList>
    </citation>
    <scope>NUCLEOTIDE SEQUENCE [LARGE SCALE GENOMIC DNA]</scope>
    <source>
        <tissue evidence="5">Leaves</tissue>
    </source>
</reference>
<accession>A0ABU6R1D5</accession>
<protein>
    <submittedName>
        <fullName evidence="5">Protein srg1</fullName>
    </submittedName>
</protein>
<comment type="caution">
    <text evidence="5">The sequence shown here is derived from an EMBL/GenBank/DDBJ whole genome shotgun (WGS) entry which is preliminary data.</text>
</comment>
<dbReference type="InterPro" id="IPR005123">
    <property type="entry name" value="Oxoglu/Fe-dep_dioxygenase_dom"/>
</dbReference>
<dbReference type="InterPro" id="IPR050295">
    <property type="entry name" value="Plant_2OG-oxidoreductases"/>
</dbReference>
<evidence type="ECO:0000256" key="1">
    <source>
        <dbReference type="ARBA" id="ARBA00022723"/>
    </source>
</evidence>
<dbReference type="PROSITE" id="PS51471">
    <property type="entry name" value="FE2OG_OXY"/>
    <property type="match status" value="1"/>
</dbReference>
<organism evidence="5 6">
    <name type="scientific">Stylosanthes scabra</name>
    <dbReference type="NCBI Taxonomy" id="79078"/>
    <lineage>
        <taxon>Eukaryota</taxon>
        <taxon>Viridiplantae</taxon>
        <taxon>Streptophyta</taxon>
        <taxon>Embryophyta</taxon>
        <taxon>Tracheophyta</taxon>
        <taxon>Spermatophyta</taxon>
        <taxon>Magnoliopsida</taxon>
        <taxon>eudicotyledons</taxon>
        <taxon>Gunneridae</taxon>
        <taxon>Pentapetalae</taxon>
        <taxon>rosids</taxon>
        <taxon>fabids</taxon>
        <taxon>Fabales</taxon>
        <taxon>Fabaceae</taxon>
        <taxon>Papilionoideae</taxon>
        <taxon>50 kb inversion clade</taxon>
        <taxon>dalbergioids sensu lato</taxon>
        <taxon>Dalbergieae</taxon>
        <taxon>Pterocarpus clade</taxon>
        <taxon>Stylosanthes</taxon>
    </lineage>
</organism>
<evidence type="ECO:0000256" key="3">
    <source>
        <dbReference type="ARBA" id="ARBA00023004"/>
    </source>
</evidence>
<evidence type="ECO:0000259" key="4">
    <source>
        <dbReference type="PROSITE" id="PS51471"/>
    </source>
</evidence>
<keyword evidence="1" id="KW-0479">Metal-binding</keyword>
<feature type="domain" description="Fe2OG dioxygenase" evidence="4">
    <location>
        <begin position="1"/>
        <end position="98"/>
    </location>
</feature>
<dbReference type="InterPro" id="IPR027443">
    <property type="entry name" value="IPNS-like_sf"/>
</dbReference>
<keyword evidence="6" id="KW-1185">Reference proteome</keyword>
<dbReference type="Pfam" id="PF03171">
    <property type="entry name" value="2OG-FeII_Oxy"/>
    <property type="match status" value="1"/>
</dbReference>
<evidence type="ECO:0000313" key="5">
    <source>
        <dbReference type="EMBL" id="MED6118179.1"/>
    </source>
</evidence>
<dbReference type="SUPFAM" id="SSF51197">
    <property type="entry name" value="Clavaminate synthase-like"/>
    <property type="match status" value="1"/>
</dbReference>
<gene>
    <name evidence="5" type="primary">SRG1_4</name>
    <name evidence="5" type="ORF">PIB30_000158</name>
</gene>
<dbReference type="EMBL" id="JASCZI010030209">
    <property type="protein sequence ID" value="MED6118179.1"/>
    <property type="molecule type" value="Genomic_DNA"/>
</dbReference>
<sequence>MMRMNYFPPCPQPEKVAGLNPHSDTIGLTILLQVNEVDGLQIKKDGIWVPIKPLPNAFVINIGDMLEMITNGIYRSIEHRVTVNAEKERLSFATFYMPHDKEIGPATSLITEETPARFKRIGVQEYLRGMFAFEKLYGKSYLDSMKI</sequence>
<evidence type="ECO:0000256" key="2">
    <source>
        <dbReference type="ARBA" id="ARBA00022896"/>
    </source>
</evidence>
<dbReference type="Proteomes" id="UP001341840">
    <property type="component" value="Unassembled WGS sequence"/>
</dbReference>
<keyword evidence="3" id="KW-0408">Iron</keyword>
<dbReference type="InterPro" id="IPR044861">
    <property type="entry name" value="IPNS-like_FE2OG_OXY"/>
</dbReference>
<keyword evidence="2" id="KW-0847">Vitamin C</keyword>
<dbReference type="PANTHER" id="PTHR47991">
    <property type="entry name" value="OXOGLUTARATE/IRON-DEPENDENT DIOXYGENASE"/>
    <property type="match status" value="1"/>
</dbReference>
<evidence type="ECO:0000313" key="6">
    <source>
        <dbReference type="Proteomes" id="UP001341840"/>
    </source>
</evidence>
<name>A0ABU6R1D5_9FABA</name>
<proteinExistence type="predicted"/>